<protein>
    <recommendedName>
        <fullName evidence="1">HD domain-containing protein</fullName>
    </recommendedName>
</protein>
<accession>A0A1M6AW49</accession>
<evidence type="ECO:0000313" key="3">
    <source>
        <dbReference type="Proteomes" id="UP000183982"/>
    </source>
</evidence>
<dbReference type="PROSITE" id="PS51831">
    <property type="entry name" value="HD"/>
    <property type="match status" value="1"/>
</dbReference>
<dbReference type="RefSeq" id="WP_073248230.1">
    <property type="nucleotide sequence ID" value="NZ_FQZQ01000001.1"/>
</dbReference>
<dbReference type="Gene3D" id="1.10.3210.50">
    <property type="match status" value="1"/>
</dbReference>
<dbReference type="OrthoDB" id="9797344at2"/>
<dbReference type="InterPro" id="IPR006674">
    <property type="entry name" value="HD_domain"/>
</dbReference>
<sequence>MDALRTKLRRIIAKEMTQDPAHDIAHLDRVWANAHRIARDEGNADLRVLLAAAYLHDLVNLPKDAPNRSAASRLSANAAEPLLRSLDYSDNEITATQHTIEAHSFSAQIPPQSAEAFILRDADRLDALGAIGIARTFMVAGNMGRALCDPLDPFAANRALDEQTWSIDHWHLKLLKLPGEMVTAKGRKIANKRARLMLAYLTQLSKEMDTVLPEYWFELLEQ</sequence>
<dbReference type="CDD" id="cd00077">
    <property type="entry name" value="HDc"/>
    <property type="match status" value="1"/>
</dbReference>
<dbReference type="InterPro" id="IPR003607">
    <property type="entry name" value="HD/PDEase_dom"/>
</dbReference>
<dbReference type="Pfam" id="PF01966">
    <property type="entry name" value="HD"/>
    <property type="match status" value="1"/>
</dbReference>
<evidence type="ECO:0000313" key="2">
    <source>
        <dbReference type="EMBL" id="SHI40538.1"/>
    </source>
</evidence>
<proteinExistence type="predicted"/>
<dbReference type="AlphaFoldDB" id="A0A1M6AW49"/>
<dbReference type="Proteomes" id="UP000183982">
    <property type="component" value="Unassembled WGS sequence"/>
</dbReference>
<dbReference type="SUPFAM" id="SSF109604">
    <property type="entry name" value="HD-domain/PDEase-like"/>
    <property type="match status" value="1"/>
</dbReference>
<evidence type="ECO:0000259" key="1">
    <source>
        <dbReference type="PROSITE" id="PS51831"/>
    </source>
</evidence>
<gene>
    <name evidence="2" type="ORF">SAMN05444000_10158</name>
</gene>
<dbReference type="PANTHER" id="PTHR33594">
    <property type="entry name" value="SUPERFAMILY HYDROLASE, PUTATIVE (AFU_ORTHOLOGUE AFUA_1G03035)-RELATED"/>
    <property type="match status" value="1"/>
</dbReference>
<keyword evidence="3" id="KW-1185">Reference proteome</keyword>
<reference evidence="3" key="1">
    <citation type="submission" date="2016-11" db="EMBL/GenBank/DDBJ databases">
        <authorList>
            <person name="Varghese N."/>
            <person name="Submissions S."/>
        </authorList>
    </citation>
    <scope>NUCLEOTIDE SEQUENCE [LARGE SCALE GENOMIC DNA]</scope>
    <source>
        <strain evidence="3">DSM 100564</strain>
    </source>
</reference>
<name>A0A1M6AW49_9RHOB</name>
<organism evidence="2 3">
    <name type="scientific">Shimia gijangensis</name>
    <dbReference type="NCBI Taxonomy" id="1470563"/>
    <lineage>
        <taxon>Bacteria</taxon>
        <taxon>Pseudomonadati</taxon>
        <taxon>Pseudomonadota</taxon>
        <taxon>Alphaproteobacteria</taxon>
        <taxon>Rhodobacterales</taxon>
        <taxon>Roseobacteraceae</taxon>
    </lineage>
</organism>
<feature type="domain" description="HD" evidence="1">
    <location>
        <begin position="23"/>
        <end position="128"/>
    </location>
</feature>
<dbReference type="SMART" id="SM00471">
    <property type="entry name" value="HDc"/>
    <property type="match status" value="1"/>
</dbReference>
<dbReference type="STRING" id="1470563.SAMN05444000_10158"/>
<dbReference type="EMBL" id="FQZQ01000001">
    <property type="protein sequence ID" value="SHI40538.1"/>
    <property type="molecule type" value="Genomic_DNA"/>
</dbReference>
<dbReference type="PANTHER" id="PTHR33594:SF1">
    <property type="entry name" value="HD_PDEASE DOMAIN-CONTAINING PROTEIN"/>
    <property type="match status" value="1"/>
</dbReference>